<dbReference type="GeneID" id="98615003"/>
<evidence type="ECO:0000256" key="1">
    <source>
        <dbReference type="ARBA" id="ARBA00022857"/>
    </source>
</evidence>
<evidence type="ECO:0000259" key="4">
    <source>
        <dbReference type="Pfam" id="PF00248"/>
    </source>
</evidence>
<dbReference type="SUPFAM" id="SSF51430">
    <property type="entry name" value="NAD(P)-linked oxidoreductase"/>
    <property type="match status" value="1"/>
</dbReference>
<dbReference type="PANTHER" id="PTHR43364:SF1">
    <property type="entry name" value="OXIDOREDUCTASE YDHF"/>
    <property type="match status" value="1"/>
</dbReference>
<evidence type="ECO:0000313" key="5">
    <source>
        <dbReference type="EMBL" id="ABD82640.1"/>
    </source>
</evidence>
<accession>Q21F89</accession>
<dbReference type="Proteomes" id="UP000001947">
    <property type="component" value="Chromosome"/>
</dbReference>
<evidence type="ECO:0000313" key="6">
    <source>
        <dbReference type="Proteomes" id="UP000001947"/>
    </source>
</evidence>
<dbReference type="RefSeq" id="WP_011469856.1">
    <property type="nucleotide sequence ID" value="NC_007912.1"/>
</dbReference>
<keyword evidence="1" id="KW-0521">NADP</keyword>
<dbReference type="Pfam" id="PF00248">
    <property type="entry name" value="Aldo_ket_red"/>
    <property type="match status" value="1"/>
</dbReference>
<feature type="domain" description="NADP-dependent oxidoreductase" evidence="4">
    <location>
        <begin position="17"/>
        <end position="294"/>
    </location>
</feature>
<gene>
    <name evidence="5" type="ordered locus">Sde_3385</name>
</gene>
<dbReference type="PANTHER" id="PTHR43364">
    <property type="entry name" value="NADH-SPECIFIC METHYLGLYOXAL REDUCTASE-RELATED"/>
    <property type="match status" value="1"/>
</dbReference>
<comment type="similarity">
    <text evidence="3">Belongs to the aldo/keto reductase family. Aldo/keto reductase 2 subfamily.</text>
</comment>
<dbReference type="AlphaFoldDB" id="Q21F89"/>
<evidence type="ECO:0000256" key="3">
    <source>
        <dbReference type="ARBA" id="ARBA00038157"/>
    </source>
</evidence>
<sequence>MTVSRASMAEDGFEFSRLIAGFWRLKDWGMNDQEVLAFIEQCLELGITTMDHAMVYRSEEPFGRALALKPELRDRMEIVTKCGIRPVGFGKLGAKAVNHYDSSPKHIVASVEQSLRDLKTQYIDLLLIHRPDYLMEMEEIAEVFDRLESSGKVRNFGVSNFTTHQFAALQQACDHKLITNQVEFSPYNMGALDSGVFEQAQAYGTGPMLWSCLAAGQLMTGADEKAKRIMAAVNIVKEEVGASCAEQVIYAWVLGLPCNPFPLLGSSKIERIRQAASSEQYALTREQWYRIWEASNGAAVP</sequence>
<dbReference type="eggNOG" id="COG4989">
    <property type="taxonomic scope" value="Bacteria"/>
</dbReference>
<dbReference type="GO" id="GO:0005829">
    <property type="term" value="C:cytosol"/>
    <property type="evidence" value="ECO:0007669"/>
    <property type="project" value="TreeGrafter"/>
</dbReference>
<dbReference type="GO" id="GO:0016491">
    <property type="term" value="F:oxidoreductase activity"/>
    <property type="evidence" value="ECO:0007669"/>
    <property type="project" value="UniProtKB-KW"/>
</dbReference>
<dbReference type="InterPro" id="IPR050523">
    <property type="entry name" value="AKR_Detox_Biosynth"/>
</dbReference>
<dbReference type="CDD" id="cd19092">
    <property type="entry name" value="AKR_BsYcsN_EcYdhF-like"/>
    <property type="match status" value="1"/>
</dbReference>
<dbReference type="PRINTS" id="PR00069">
    <property type="entry name" value="ALDKETRDTASE"/>
</dbReference>
<dbReference type="InterPro" id="IPR020471">
    <property type="entry name" value="AKR"/>
</dbReference>
<evidence type="ECO:0000256" key="2">
    <source>
        <dbReference type="ARBA" id="ARBA00023002"/>
    </source>
</evidence>
<keyword evidence="6" id="KW-1185">Reference proteome</keyword>
<dbReference type="InterPro" id="IPR036812">
    <property type="entry name" value="NAD(P)_OxRdtase_dom_sf"/>
</dbReference>
<dbReference type="KEGG" id="sde:Sde_3385"/>
<dbReference type="FunFam" id="3.20.20.100:FF:000008">
    <property type="entry name" value="Aldo/keto reductase family oxidoreductase"/>
    <property type="match status" value="1"/>
</dbReference>
<name>Q21F89_SACD2</name>
<dbReference type="STRING" id="203122.Sde_3385"/>
<protein>
    <submittedName>
        <fullName evidence="5">Aldo/keto reductase</fullName>
    </submittedName>
</protein>
<organism evidence="5 6">
    <name type="scientific">Saccharophagus degradans (strain 2-40 / ATCC 43961 / DSM 17024)</name>
    <dbReference type="NCBI Taxonomy" id="203122"/>
    <lineage>
        <taxon>Bacteria</taxon>
        <taxon>Pseudomonadati</taxon>
        <taxon>Pseudomonadota</taxon>
        <taxon>Gammaproteobacteria</taxon>
        <taxon>Cellvibrionales</taxon>
        <taxon>Cellvibrionaceae</taxon>
        <taxon>Saccharophagus</taxon>
    </lineage>
</organism>
<dbReference type="HOGENOM" id="CLU_023205_8_0_6"/>
<dbReference type="Gene3D" id="3.20.20.100">
    <property type="entry name" value="NADP-dependent oxidoreductase domain"/>
    <property type="match status" value="1"/>
</dbReference>
<reference evidence="5 6" key="1">
    <citation type="journal article" date="2008" name="PLoS Genet.">
        <title>Complete genome sequence of the complex carbohydrate-degrading marine bacterium, Saccharophagus degradans strain 2-40 T.</title>
        <authorList>
            <person name="Weiner R.M."/>
            <person name="Taylor L.E.II."/>
            <person name="Henrissat B."/>
            <person name="Hauser L."/>
            <person name="Land M."/>
            <person name="Coutinho P.M."/>
            <person name="Rancurel C."/>
            <person name="Saunders E.H."/>
            <person name="Longmire A.G."/>
            <person name="Zhang H."/>
            <person name="Bayer E.A."/>
            <person name="Gilbert H.J."/>
            <person name="Larimer F."/>
            <person name="Zhulin I.B."/>
            <person name="Ekborg N.A."/>
            <person name="Lamed R."/>
            <person name="Richardson P.M."/>
            <person name="Borovok I."/>
            <person name="Hutcheson S."/>
        </authorList>
    </citation>
    <scope>NUCLEOTIDE SEQUENCE [LARGE SCALE GENOMIC DNA]</scope>
    <source>
        <strain evidence="6">2-40 / ATCC 43961 / DSM 17024</strain>
    </source>
</reference>
<proteinExistence type="inferred from homology"/>
<dbReference type="InterPro" id="IPR023210">
    <property type="entry name" value="NADP_OxRdtase_dom"/>
</dbReference>
<dbReference type="EMBL" id="CP000282">
    <property type="protein sequence ID" value="ABD82640.1"/>
    <property type="molecule type" value="Genomic_DNA"/>
</dbReference>
<keyword evidence="2" id="KW-0560">Oxidoreductase</keyword>